<evidence type="ECO:0000256" key="4">
    <source>
        <dbReference type="ARBA" id="ARBA00022692"/>
    </source>
</evidence>
<dbReference type="InterPro" id="IPR036259">
    <property type="entry name" value="MFS_trans_sf"/>
</dbReference>
<evidence type="ECO:0000256" key="5">
    <source>
        <dbReference type="ARBA" id="ARBA00022856"/>
    </source>
</evidence>
<dbReference type="InterPro" id="IPR005279">
    <property type="entry name" value="Dipep/tripep_permease"/>
</dbReference>
<dbReference type="Proteomes" id="UP000239002">
    <property type="component" value="Unassembled WGS sequence"/>
</dbReference>
<evidence type="ECO:0000256" key="2">
    <source>
        <dbReference type="ARBA" id="ARBA00022448"/>
    </source>
</evidence>
<protein>
    <submittedName>
        <fullName evidence="10">Amino acid/peptide:H+ symporter</fullName>
    </submittedName>
</protein>
<comment type="caution">
    <text evidence="10">The sequence shown here is derived from an EMBL/GenBank/DDBJ whole genome shotgun (WGS) entry which is preliminary data.</text>
</comment>
<name>A0A2S6ISE6_9FLAO</name>
<feature type="transmembrane region" description="Helical" evidence="9">
    <location>
        <begin position="251"/>
        <end position="268"/>
    </location>
</feature>
<dbReference type="Pfam" id="PF00854">
    <property type="entry name" value="PTR2"/>
    <property type="match status" value="2"/>
</dbReference>
<evidence type="ECO:0000256" key="7">
    <source>
        <dbReference type="ARBA" id="ARBA00023136"/>
    </source>
</evidence>
<dbReference type="EMBL" id="PTJE01000001">
    <property type="protein sequence ID" value="PPK97148.1"/>
    <property type="molecule type" value="Genomic_DNA"/>
</dbReference>
<feature type="transmembrane region" description="Helical" evidence="9">
    <location>
        <begin position="152"/>
        <end position="176"/>
    </location>
</feature>
<dbReference type="PROSITE" id="PS01022">
    <property type="entry name" value="PTR2_1"/>
    <property type="match status" value="1"/>
</dbReference>
<comment type="subcellular location">
    <subcellularLocation>
        <location evidence="1">Cell membrane</location>
        <topology evidence="1">Multi-pass membrane protein</topology>
    </subcellularLocation>
    <subcellularLocation>
        <location evidence="8">Membrane</location>
        <topology evidence="8">Multi-pass membrane protein</topology>
    </subcellularLocation>
</comment>
<feature type="transmembrane region" description="Helical" evidence="9">
    <location>
        <begin position="327"/>
        <end position="347"/>
    </location>
</feature>
<dbReference type="InterPro" id="IPR000109">
    <property type="entry name" value="POT_fam"/>
</dbReference>
<evidence type="ECO:0000313" key="10">
    <source>
        <dbReference type="EMBL" id="PPK97148.1"/>
    </source>
</evidence>
<feature type="transmembrane region" description="Helical" evidence="9">
    <location>
        <begin position="115"/>
        <end position="131"/>
    </location>
</feature>
<dbReference type="OrthoDB" id="9772725at2"/>
<feature type="transmembrane region" description="Helical" evidence="9">
    <location>
        <begin position="664"/>
        <end position="686"/>
    </location>
</feature>
<sequence>MEFKFNGSAANQKTILDHPAGLFVLFFTEMWERFSYYGMRALLVLFLTASLLNEGWGWERADALTLYGFYTGLVYLTPIIGGFLADKFFGFRKAVVIGALIMTLGHAAMAIETVSFTYLGLALLILGNGLFKPNISSIVGNLYKSQGKEKDAGYTIFYMGINAGAFLGILLCGYLGEKFGWNYGFGLAGIFMFLGMLQFYFVQKIFGRIGLSPQGTQDFDDAVEDSLEETEDAIEDVVEEAKKNKVSRDRIIVIGVLAFFTIFFWMAFEQAGGSMTIFAGDYTDRVLTGGAASAFTIINTILVIVPLIIVTWVLAMLCKQIMKDYPLSSIMLIASFITIWAIAIFVIKNDFDTKSYQVSYVDDNGNSRVTKILTTQDFEIGSQTGISVGSGLDLYFADDKKNESNIQNGNYIVNAKNDSIGMIRKGVITKFEARSKKGLFWKDAEYAIVEYTDAKGVKQSTDIFLGDTYLKEGEYNELSDEEKKENKLMKVGNPYNLLLAQGVGFSDESATKGTLTKINENEVEIGASWFGILNSFFIIAFAPVFSRIWESKMNPSGPVKFAIGLILLGIGFGALAYGSMDIPQGAKTASVSILWLILAYLFHTLGELCVSPVGLSYVSKLAPVKLMSLMFGIWFVANFIANTLAGLSGSFIDSISEQYGLSTFFMIFTLLPIGAGIVMLLIKPILIKKMHGIR</sequence>
<dbReference type="SUPFAM" id="SSF103473">
    <property type="entry name" value="MFS general substrate transporter"/>
    <property type="match status" value="2"/>
</dbReference>
<keyword evidence="3" id="KW-1003">Cell membrane</keyword>
<dbReference type="NCBIfam" id="TIGR00924">
    <property type="entry name" value="yjdL_sub1_fam"/>
    <property type="match status" value="1"/>
</dbReference>
<dbReference type="AlphaFoldDB" id="A0A2S6ISE6"/>
<evidence type="ECO:0000256" key="1">
    <source>
        <dbReference type="ARBA" id="ARBA00004651"/>
    </source>
</evidence>
<dbReference type="PANTHER" id="PTHR23517:SF15">
    <property type="entry name" value="PROTON-DEPENDENT OLIGOPEPTIDE FAMILY TRANSPORT PROTEIN"/>
    <property type="match status" value="1"/>
</dbReference>
<comment type="similarity">
    <text evidence="8">Belongs to the major facilitator superfamily. Proton-dependent oligopeptide transporter (POT/PTR) (TC 2.A.17) family.</text>
</comment>
<accession>A0A2S6ISE6</accession>
<feature type="transmembrane region" description="Helical" evidence="9">
    <location>
        <begin position="629"/>
        <end position="652"/>
    </location>
</feature>
<feature type="transmembrane region" description="Helical" evidence="9">
    <location>
        <begin position="182"/>
        <end position="202"/>
    </location>
</feature>
<organism evidence="10 11">
    <name type="scientific">Nonlabens xylanidelens</name>
    <dbReference type="NCBI Taxonomy" id="191564"/>
    <lineage>
        <taxon>Bacteria</taxon>
        <taxon>Pseudomonadati</taxon>
        <taxon>Bacteroidota</taxon>
        <taxon>Flavobacteriia</taxon>
        <taxon>Flavobacteriales</taxon>
        <taxon>Flavobacteriaceae</taxon>
        <taxon>Nonlabens</taxon>
    </lineage>
</organism>
<dbReference type="InterPro" id="IPR050171">
    <property type="entry name" value="MFS_Transporters"/>
</dbReference>
<reference evidence="10 11" key="1">
    <citation type="submission" date="2018-02" db="EMBL/GenBank/DDBJ databases">
        <title>Genomic Encyclopedia of Archaeal and Bacterial Type Strains, Phase II (KMG-II): from individual species to whole genera.</title>
        <authorList>
            <person name="Goeker M."/>
        </authorList>
    </citation>
    <scope>NUCLEOTIDE SEQUENCE [LARGE SCALE GENOMIC DNA]</scope>
    <source>
        <strain evidence="10 11">DSM 16809</strain>
    </source>
</reference>
<evidence type="ECO:0000256" key="3">
    <source>
        <dbReference type="ARBA" id="ARBA00022475"/>
    </source>
</evidence>
<feature type="transmembrane region" description="Helical" evidence="9">
    <location>
        <begin position="561"/>
        <end position="580"/>
    </location>
</feature>
<dbReference type="InterPro" id="IPR018456">
    <property type="entry name" value="PTR2_symporter_CS"/>
</dbReference>
<gene>
    <name evidence="10" type="ORF">LY01_00976</name>
</gene>
<evidence type="ECO:0000313" key="11">
    <source>
        <dbReference type="Proteomes" id="UP000239002"/>
    </source>
</evidence>
<dbReference type="CDD" id="cd17346">
    <property type="entry name" value="MFS_DtpA_like"/>
    <property type="match status" value="1"/>
</dbReference>
<keyword evidence="2 8" id="KW-0813">Transport</keyword>
<keyword evidence="5" id="KW-0571">Peptide transport</keyword>
<evidence type="ECO:0000256" key="8">
    <source>
        <dbReference type="RuleBase" id="RU003755"/>
    </source>
</evidence>
<feature type="transmembrane region" description="Helical" evidence="9">
    <location>
        <begin position="288"/>
        <end position="315"/>
    </location>
</feature>
<evidence type="ECO:0000256" key="6">
    <source>
        <dbReference type="ARBA" id="ARBA00022989"/>
    </source>
</evidence>
<feature type="transmembrane region" description="Helical" evidence="9">
    <location>
        <begin position="34"/>
        <end position="52"/>
    </location>
</feature>
<keyword evidence="7 9" id="KW-0472">Membrane</keyword>
<dbReference type="PROSITE" id="PS01023">
    <property type="entry name" value="PTR2_2"/>
    <property type="match status" value="1"/>
</dbReference>
<dbReference type="GO" id="GO:0005886">
    <property type="term" value="C:plasma membrane"/>
    <property type="evidence" value="ECO:0007669"/>
    <property type="project" value="UniProtKB-SubCell"/>
</dbReference>
<keyword evidence="11" id="KW-1185">Reference proteome</keyword>
<keyword evidence="6 9" id="KW-1133">Transmembrane helix</keyword>
<evidence type="ECO:0000256" key="9">
    <source>
        <dbReference type="SAM" id="Phobius"/>
    </source>
</evidence>
<feature type="transmembrane region" description="Helical" evidence="9">
    <location>
        <begin position="527"/>
        <end position="549"/>
    </location>
</feature>
<dbReference type="PANTHER" id="PTHR23517">
    <property type="entry name" value="RESISTANCE PROTEIN MDTM, PUTATIVE-RELATED-RELATED"/>
    <property type="match status" value="1"/>
</dbReference>
<feature type="transmembrane region" description="Helical" evidence="9">
    <location>
        <begin position="64"/>
        <end position="84"/>
    </location>
</feature>
<dbReference type="GO" id="GO:1904680">
    <property type="term" value="F:peptide transmembrane transporter activity"/>
    <property type="evidence" value="ECO:0007669"/>
    <property type="project" value="InterPro"/>
</dbReference>
<dbReference type="RefSeq" id="WP_104514654.1">
    <property type="nucleotide sequence ID" value="NZ_MQVW01000027.1"/>
</dbReference>
<keyword evidence="5" id="KW-0653">Protein transport</keyword>
<feature type="transmembrane region" description="Helical" evidence="9">
    <location>
        <begin position="592"/>
        <end position="617"/>
    </location>
</feature>
<keyword evidence="4 8" id="KW-0812">Transmembrane</keyword>
<proteinExistence type="inferred from homology"/>
<dbReference type="Gene3D" id="1.20.1250.20">
    <property type="entry name" value="MFS general substrate transporter like domains"/>
    <property type="match status" value="3"/>
</dbReference>
<dbReference type="GO" id="GO:0006857">
    <property type="term" value="P:oligopeptide transport"/>
    <property type="evidence" value="ECO:0007669"/>
    <property type="project" value="InterPro"/>
</dbReference>